<accession>A0AAV7PP79</accession>
<reference evidence="2" key="1">
    <citation type="journal article" date="2022" name="bioRxiv">
        <title>Sequencing and chromosome-scale assembly of the giantPleurodeles waltlgenome.</title>
        <authorList>
            <person name="Brown T."/>
            <person name="Elewa A."/>
            <person name="Iarovenko S."/>
            <person name="Subramanian E."/>
            <person name="Araus A.J."/>
            <person name="Petzold A."/>
            <person name="Susuki M."/>
            <person name="Suzuki K.-i.T."/>
            <person name="Hayashi T."/>
            <person name="Toyoda A."/>
            <person name="Oliveira C."/>
            <person name="Osipova E."/>
            <person name="Leigh N.D."/>
            <person name="Simon A."/>
            <person name="Yun M.H."/>
        </authorList>
    </citation>
    <scope>NUCLEOTIDE SEQUENCE</scope>
    <source>
        <strain evidence="2">20211129_DDA</strain>
        <tissue evidence="2">Liver</tissue>
    </source>
</reference>
<proteinExistence type="predicted"/>
<sequence>MFLGGRGHVSERPCEMHRRQREAAGGRDADEKRSFASLGGMTPFSGDTFQVLDALTVHEVMNPSLGPSCDESRPLVPHQASLLFQSSLSYEIQRVEESSTEKPAVTHLGSKALPSRDQDQ</sequence>
<feature type="region of interest" description="Disordered" evidence="1">
    <location>
        <begin position="1"/>
        <end position="43"/>
    </location>
</feature>
<name>A0AAV7PP79_PLEWA</name>
<dbReference type="AlphaFoldDB" id="A0AAV7PP79"/>
<evidence type="ECO:0000313" key="3">
    <source>
        <dbReference type="Proteomes" id="UP001066276"/>
    </source>
</evidence>
<evidence type="ECO:0000313" key="2">
    <source>
        <dbReference type="EMBL" id="KAJ1128704.1"/>
    </source>
</evidence>
<organism evidence="2 3">
    <name type="scientific">Pleurodeles waltl</name>
    <name type="common">Iberian ribbed newt</name>
    <dbReference type="NCBI Taxonomy" id="8319"/>
    <lineage>
        <taxon>Eukaryota</taxon>
        <taxon>Metazoa</taxon>
        <taxon>Chordata</taxon>
        <taxon>Craniata</taxon>
        <taxon>Vertebrata</taxon>
        <taxon>Euteleostomi</taxon>
        <taxon>Amphibia</taxon>
        <taxon>Batrachia</taxon>
        <taxon>Caudata</taxon>
        <taxon>Salamandroidea</taxon>
        <taxon>Salamandridae</taxon>
        <taxon>Pleurodelinae</taxon>
        <taxon>Pleurodeles</taxon>
    </lineage>
</organism>
<feature type="region of interest" description="Disordered" evidence="1">
    <location>
        <begin position="95"/>
        <end position="120"/>
    </location>
</feature>
<evidence type="ECO:0000256" key="1">
    <source>
        <dbReference type="SAM" id="MobiDB-lite"/>
    </source>
</evidence>
<keyword evidence="3" id="KW-1185">Reference proteome</keyword>
<protein>
    <submittedName>
        <fullName evidence="2">Uncharacterized protein</fullName>
    </submittedName>
</protein>
<dbReference type="Proteomes" id="UP001066276">
    <property type="component" value="Chromosome 7"/>
</dbReference>
<dbReference type="EMBL" id="JANPWB010000011">
    <property type="protein sequence ID" value="KAJ1128704.1"/>
    <property type="molecule type" value="Genomic_DNA"/>
</dbReference>
<feature type="compositionally biased region" description="Basic and acidic residues" evidence="1">
    <location>
        <begin position="8"/>
        <end position="34"/>
    </location>
</feature>
<gene>
    <name evidence="2" type="ORF">NDU88_007079</name>
</gene>
<comment type="caution">
    <text evidence="2">The sequence shown here is derived from an EMBL/GenBank/DDBJ whole genome shotgun (WGS) entry which is preliminary data.</text>
</comment>